<dbReference type="SUPFAM" id="SSF50965">
    <property type="entry name" value="Galactose oxidase, central domain"/>
    <property type="match status" value="1"/>
</dbReference>
<evidence type="ECO:0000313" key="2">
    <source>
        <dbReference type="Proteomes" id="UP001604277"/>
    </source>
</evidence>
<dbReference type="Proteomes" id="UP001604277">
    <property type="component" value="Unassembled WGS sequence"/>
</dbReference>
<sequence length="119" mass="13189">MPLKYQAPTRAELQVSGSVHVDGKLYFMRLDPDGIVYYNMTTRVWKQILIPAPPRLSDHTLAECGGKLSACGACEQWCFDVHLHMGAAEDDFLVEAGRQNANPMVLGVLREASRIGFPV</sequence>
<name>A0ABD1TC94_9LAMI</name>
<organism evidence="1 2">
    <name type="scientific">Forsythia ovata</name>
    <dbReference type="NCBI Taxonomy" id="205694"/>
    <lineage>
        <taxon>Eukaryota</taxon>
        <taxon>Viridiplantae</taxon>
        <taxon>Streptophyta</taxon>
        <taxon>Embryophyta</taxon>
        <taxon>Tracheophyta</taxon>
        <taxon>Spermatophyta</taxon>
        <taxon>Magnoliopsida</taxon>
        <taxon>eudicotyledons</taxon>
        <taxon>Gunneridae</taxon>
        <taxon>Pentapetalae</taxon>
        <taxon>asterids</taxon>
        <taxon>lamiids</taxon>
        <taxon>Lamiales</taxon>
        <taxon>Oleaceae</taxon>
        <taxon>Forsythieae</taxon>
        <taxon>Forsythia</taxon>
    </lineage>
</organism>
<gene>
    <name evidence="1" type="ORF">Fot_33992</name>
</gene>
<evidence type="ECO:0008006" key="3">
    <source>
        <dbReference type="Google" id="ProtNLM"/>
    </source>
</evidence>
<evidence type="ECO:0000313" key="1">
    <source>
        <dbReference type="EMBL" id="KAL2510345.1"/>
    </source>
</evidence>
<dbReference type="EMBL" id="JBFOLJ010000009">
    <property type="protein sequence ID" value="KAL2510345.1"/>
    <property type="molecule type" value="Genomic_DNA"/>
</dbReference>
<keyword evidence="2" id="KW-1185">Reference proteome</keyword>
<dbReference type="AlphaFoldDB" id="A0ABD1TC94"/>
<accession>A0ABD1TC94</accession>
<protein>
    <recommendedName>
        <fullName evidence="3">F-box protein</fullName>
    </recommendedName>
</protein>
<reference evidence="2" key="1">
    <citation type="submission" date="2024-07" db="EMBL/GenBank/DDBJ databases">
        <title>Two chromosome-level genome assemblies of Korean endemic species Abeliophyllum distichum and Forsythia ovata (Oleaceae).</title>
        <authorList>
            <person name="Jang H."/>
        </authorList>
    </citation>
    <scope>NUCLEOTIDE SEQUENCE [LARGE SCALE GENOMIC DNA]</scope>
</reference>
<proteinExistence type="predicted"/>
<comment type="caution">
    <text evidence="1">The sequence shown here is derived from an EMBL/GenBank/DDBJ whole genome shotgun (WGS) entry which is preliminary data.</text>
</comment>
<dbReference type="InterPro" id="IPR011043">
    <property type="entry name" value="Gal_Oxase/kelch_b-propeller"/>
</dbReference>